<dbReference type="RefSeq" id="WP_093920932.1">
    <property type="nucleotide sequence ID" value="NZ_FONW01000010.1"/>
</dbReference>
<name>A0A1I2JZE0_9BACT</name>
<dbReference type="EMBL" id="FONW01000010">
    <property type="protein sequence ID" value="SFF59539.1"/>
    <property type="molecule type" value="Genomic_DNA"/>
</dbReference>
<keyword evidence="4" id="KW-0472">Membrane</keyword>
<keyword evidence="9" id="KW-1185">Reference proteome</keyword>
<dbReference type="Pfam" id="PF14322">
    <property type="entry name" value="SusD-like_3"/>
    <property type="match status" value="1"/>
</dbReference>
<gene>
    <name evidence="8" type="ORF">SAMN05216283_11066</name>
</gene>
<evidence type="ECO:0000256" key="4">
    <source>
        <dbReference type="ARBA" id="ARBA00023136"/>
    </source>
</evidence>
<evidence type="ECO:0000259" key="6">
    <source>
        <dbReference type="Pfam" id="PF07980"/>
    </source>
</evidence>
<evidence type="ECO:0000259" key="7">
    <source>
        <dbReference type="Pfam" id="PF14322"/>
    </source>
</evidence>
<dbReference type="GO" id="GO:0009279">
    <property type="term" value="C:cell outer membrane"/>
    <property type="evidence" value="ECO:0007669"/>
    <property type="project" value="UniProtKB-SubCell"/>
</dbReference>
<dbReference type="Pfam" id="PF07980">
    <property type="entry name" value="SusD_RagB"/>
    <property type="match status" value="1"/>
</dbReference>
<dbReference type="SUPFAM" id="SSF48452">
    <property type="entry name" value="TPR-like"/>
    <property type="match status" value="1"/>
</dbReference>
<organism evidence="8 9">
    <name type="scientific">Sunxiuqinia elliptica</name>
    <dbReference type="NCBI Taxonomy" id="655355"/>
    <lineage>
        <taxon>Bacteria</taxon>
        <taxon>Pseudomonadati</taxon>
        <taxon>Bacteroidota</taxon>
        <taxon>Bacteroidia</taxon>
        <taxon>Marinilabiliales</taxon>
        <taxon>Prolixibacteraceae</taxon>
        <taxon>Sunxiuqinia</taxon>
    </lineage>
</organism>
<keyword evidence="3" id="KW-0732">Signal</keyword>
<sequence length="519" mass="58577">MMKKFLYILTISLFGVACNDDYLDLAPNGAMSEATFWKSEKDADLALTGCYRGWEGWSNILFFDGASDNGYEQYDYGAKKLGNGSLTPTDGTTTWTDGNSGKWFTYSRVRKYNDFLERIDQVEMDEAKKERYKAEVRFLRAYDYFNKVIHYGDMPLVTEVITDINEAALPRTPQDQVAKFVFDELDAIIAGGALPTQNVIEASGHVTKGAALALKARFKLYLGEYAAAQNAAAQVIEMPCFELYQNGYDKLFLPAAESDNKEAILSLQFVPDKYNNIASLTCLPNSQGGWAALQASWDLIQAYESTDGSPFNEDKPFENKDPRLAMTVLYPGAPYYGDFFDPFNGPDKSGDPINCPTRMPVRKYVEPYDDAWNQSGDFMIFRLAEMYLIFAECALYTGEDTDKALDYINLIRARNGVNMPPKENLTEAVVRNERRIELAFEGLRYFDIKRWDIGSEALGGQVLGTRLGTVDHTTGEVSWEGDRIVVEERHFNADRKYLLPIPQSEIDLNPNMTQNPGYN</sequence>
<dbReference type="STRING" id="655355.SAMN05216283_11066"/>
<accession>A0A1I2JZE0</accession>
<dbReference type="InterPro" id="IPR033985">
    <property type="entry name" value="SusD-like_N"/>
</dbReference>
<dbReference type="InterPro" id="IPR011990">
    <property type="entry name" value="TPR-like_helical_dom_sf"/>
</dbReference>
<feature type="domain" description="RagB/SusD" evidence="6">
    <location>
        <begin position="277"/>
        <end position="518"/>
    </location>
</feature>
<dbReference type="PROSITE" id="PS51257">
    <property type="entry name" value="PROKAR_LIPOPROTEIN"/>
    <property type="match status" value="1"/>
</dbReference>
<evidence type="ECO:0000313" key="8">
    <source>
        <dbReference type="EMBL" id="SFF59539.1"/>
    </source>
</evidence>
<keyword evidence="5" id="KW-0998">Cell outer membrane</keyword>
<protein>
    <submittedName>
        <fullName evidence="8">Starch-binding associating with outer membrane</fullName>
    </submittedName>
</protein>
<reference evidence="8 9" key="1">
    <citation type="submission" date="2016-10" db="EMBL/GenBank/DDBJ databases">
        <authorList>
            <person name="de Groot N.N."/>
        </authorList>
    </citation>
    <scope>NUCLEOTIDE SEQUENCE [LARGE SCALE GENOMIC DNA]</scope>
    <source>
        <strain evidence="8 9">CGMCC 1.9156</strain>
    </source>
</reference>
<evidence type="ECO:0000256" key="3">
    <source>
        <dbReference type="ARBA" id="ARBA00022729"/>
    </source>
</evidence>
<dbReference type="CDD" id="cd08977">
    <property type="entry name" value="SusD"/>
    <property type="match status" value="1"/>
</dbReference>
<proteinExistence type="inferred from homology"/>
<comment type="subcellular location">
    <subcellularLocation>
        <location evidence="1">Cell outer membrane</location>
    </subcellularLocation>
</comment>
<dbReference type="InterPro" id="IPR012944">
    <property type="entry name" value="SusD_RagB_dom"/>
</dbReference>
<dbReference type="AlphaFoldDB" id="A0A1I2JZE0"/>
<feature type="domain" description="SusD-like N-terminal" evidence="7">
    <location>
        <begin position="91"/>
        <end position="220"/>
    </location>
</feature>
<evidence type="ECO:0000256" key="5">
    <source>
        <dbReference type="ARBA" id="ARBA00023237"/>
    </source>
</evidence>
<dbReference type="Proteomes" id="UP000198964">
    <property type="component" value="Unassembled WGS sequence"/>
</dbReference>
<evidence type="ECO:0000256" key="2">
    <source>
        <dbReference type="ARBA" id="ARBA00006275"/>
    </source>
</evidence>
<evidence type="ECO:0000313" key="9">
    <source>
        <dbReference type="Proteomes" id="UP000198964"/>
    </source>
</evidence>
<dbReference type="Gene3D" id="1.25.40.390">
    <property type="match status" value="1"/>
</dbReference>
<evidence type="ECO:0000256" key="1">
    <source>
        <dbReference type="ARBA" id="ARBA00004442"/>
    </source>
</evidence>
<comment type="similarity">
    <text evidence="2">Belongs to the SusD family.</text>
</comment>